<dbReference type="RefSeq" id="WP_106892370.1">
    <property type="nucleotide sequence ID" value="NZ_CP027860.1"/>
</dbReference>
<evidence type="ECO:0008006" key="4">
    <source>
        <dbReference type="Google" id="ProtNLM"/>
    </source>
</evidence>
<dbReference type="Proteomes" id="UP000241074">
    <property type="component" value="Chromosome"/>
</dbReference>
<accession>A0A2P1PUC4</accession>
<proteinExistence type="predicted"/>
<dbReference type="OrthoDB" id="6164237at2"/>
<gene>
    <name evidence="2" type="ORF">C7S18_15190</name>
</gene>
<feature type="transmembrane region" description="Helical" evidence="1">
    <location>
        <begin position="229"/>
        <end position="246"/>
    </location>
</feature>
<dbReference type="AlphaFoldDB" id="A0A2P1PUC4"/>
<keyword evidence="1" id="KW-0812">Transmembrane</keyword>
<feature type="transmembrane region" description="Helical" evidence="1">
    <location>
        <begin position="90"/>
        <end position="111"/>
    </location>
</feature>
<reference evidence="2 3" key="1">
    <citation type="submission" date="2018-03" db="EMBL/GenBank/DDBJ databases">
        <title>Ahniella affigens gen. nov., sp. nov., a gammaproteobacterium isolated from sandy soil near a stream.</title>
        <authorList>
            <person name="Ko Y."/>
            <person name="Kim J.-H."/>
        </authorList>
    </citation>
    <scope>NUCLEOTIDE SEQUENCE [LARGE SCALE GENOMIC DNA]</scope>
    <source>
        <strain evidence="2 3">D13</strain>
    </source>
</reference>
<keyword evidence="3" id="KW-1185">Reference proteome</keyword>
<evidence type="ECO:0000313" key="3">
    <source>
        <dbReference type="Proteomes" id="UP000241074"/>
    </source>
</evidence>
<evidence type="ECO:0000313" key="2">
    <source>
        <dbReference type="EMBL" id="AVP98449.1"/>
    </source>
</evidence>
<protein>
    <recommendedName>
        <fullName evidence="4">DUF106 domain-containing protein</fullName>
    </recommendedName>
</protein>
<evidence type="ECO:0000256" key="1">
    <source>
        <dbReference type="SAM" id="Phobius"/>
    </source>
</evidence>
<keyword evidence="1" id="KW-0472">Membrane</keyword>
<reference evidence="2 3" key="2">
    <citation type="submission" date="2018-03" db="EMBL/GenBank/DDBJ databases">
        <authorList>
            <person name="Keele B.F."/>
        </authorList>
    </citation>
    <scope>NUCLEOTIDE SEQUENCE [LARGE SCALE GENOMIC DNA]</scope>
    <source>
        <strain evidence="2 3">D13</strain>
    </source>
</reference>
<dbReference type="KEGG" id="xba:C7S18_15190"/>
<dbReference type="EMBL" id="CP027860">
    <property type="protein sequence ID" value="AVP98449.1"/>
    <property type="molecule type" value="Genomic_DNA"/>
</dbReference>
<keyword evidence="1" id="KW-1133">Transmembrane helix</keyword>
<feature type="transmembrane region" description="Helical" evidence="1">
    <location>
        <begin position="20"/>
        <end position="45"/>
    </location>
</feature>
<name>A0A2P1PUC4_9GAMM</name>
<organism evidence="2 3">
    <name type="scientific">Ahniella affigens</name>
    <dbReference type="NCBI Taxonomy" id="2021234"/>
    <lineage>
        <taxon>Bacteria</taxon>
        <taxon>Pseudomonadati</taxon>
        <taxon>Pseudomonadota</taxon>
        <taxon>Gammaproteobacteria</taxon>
        <taxon>Lysobacterales</taxon>
        <taxon>Rhodanobacteraceae</taxon>
        <taxon>Ahniella</taxon>
    </lineage>
</organism>
<sequence length="251" mass="28197">MSLGLLDLANPVLSRLDALLAVALPAIPRIVLISALLTYVGMWLYRRFSAQKRLRALKRLSKRADKGLHDPDIEFDELLKRAKRSIRLQLTIVGNIFLPSLLGMLPLLFALSDLSQRYSFAAPVSGQAISWCVQPEAQAATVSVNGSALTTACTDRPWQPAPELAWQGTKLTHDLDALKSNILHTRQWWNVLLANPAGYLPDAAGDLEITVQLPEPNLLGFGPGWLNHWLFWFLVPSIVLGFYWRWRWKLV</sequence>